<dbReference type="Pfam" id="PF01593">
    <property type="entry name" value="Amino_oxidase"/>
    <property type="match status" value="1"/>
</dbReference>
<evidence type="ECO:0000313" key="7">
    <source>
        <dbReference type="EMBL" id="RAL10261.1"/>
    </source>
</evidence>
<dbReference type="SUPFAM" id="SSF51905">
    <property type="entry name" value="FAD/NAD(P)-binding domain"/>
    <property type="match status" value="1"/>
</dbReference>
<dbReference type="GeneID" id="37196223"/>
<gene>
    <name evidence="7" type="ORF">BO97DRAFT_349932</name>
</gene>
<dbReference type="InterPro" id="IPR050281">
    <property type="entry name" value="Flavin_monoamine_oxidase"/>
</dbReference>
<keyword evidence="2 4" id="KW-0560">Oxidoreductase</keyword>
<evidence type="ECO:0000256" key="2">
    <source>
        <dbReference type="ARBA" id="ARBA00023002"/>
    </source>
</evidence>
<dbReference type="RefSeq" id="XP_025549415.1">
    <property type="nucleotide sequence ID" value="XM_025691934.1"/>
</dbReference>
<dbReference type="InterPro" id="IPR001613">
    <property type="entry name" value="Flavin_amine_oxidase"/>
</dbReference>
<dbReference type="InterPro" id="IPR002937">
    <property type="entry name" value="Amino_oxidase"/>
</dbReference>
<name>A0A395HQN5_ASPHC</name>
<dbReference type="EC" id="1.4.3.-" evidence="4"/>
<feature type="binding site" evidence="3">
    <location>
        <position position="260"/>
    </location>
    <ligand>
        <name>FAD</name>
        <dbReference type="ChEBI" id="CHEBI:57692"/>
    </ligand>
</feature>
<sequence>MQSLLLALLGAWAIQPTAAHVAHARDQGQCKQTTVVVLGGGMAGIAAAQALHNASMDDFVILEYNDRIGGRAWHQPFGKKKDGSPYIIENGCNWVQGLGTPGGPQNPVWTLAQLYNLSTIYSNYSNLSTYNHNGYSDYSYLLDEYDEAYDIANVNAGVILTENLQDPTAKTGLAMAGWRPKMTDMEAQAVDWWSWDFEDAYMPADSSFVFGCAGSNLTSNGFSDEDNFVTDPRGFSALIDGMASTFLRRNDSRLHLNTQVTNISYTPSGVTITTASGDCIQAAYAITTFSLGVLQQSDAVTFTPALPKWKQESIQAFTMGTYTKIFFQFNETFWPADTQYLLYADPVTRGWYPIWQSLSTPGFFEDSGIIFVTVTQEFAHRAERQSDEQTKQEALAVLRAMFPNVTVPDPVAFHYPRWTTEPWSYGSYSNWPPAVTLEMHENLRANVDRVWFAGEATSPGYFGFLHGAWFEGRAAGVEIARLLDGKCTAVGARNATSSSKACTGRKRYEVLHGTSPLADYTAVNGWTANSFYDFNED</sequence>
<dbReference type="VEuPathDB" id="FungiDB:BO97DRAFT_349932"/>
<dbReference type="STRING" id="1450537.A0A395HQN5"/>
<evidence type="ECO:0000259" key="6">
    <source>
        <dbReference type="Pfam" id="PF01593"/>
    </source>
</evidence>
<dbReference type="Gene3D" id="3.90.660.10">
    <property type="match status" value="1"/>
</dbReference>
<evidence type="ECO:0000313" key="8">
    <source>
        <dbReference type="Proteomes" id="UP000248961"/>
    </source>
</evidence>
<dbReference type="Proteomes" id="UP000248961">
    <property type="component" value="Unassembled WGS sequence"/>
</dbReference>
<dbReference type="PANTHER" id="PTHR10742">
    <property type="entry name" value="FLAVIN MONOAMINE OXIDASE"/>
    <property type="match status" value="1"/>
</dbReference>
<comment type="similarity">
    <text evidence="4">Belongs to the flavin monoamine oxidase family.</text>
</comment>
<reference evidence="7 8" key="1">
    <citation type="submission" date="2018-02" db="EMBL/GenBank/DDBJ databases">
        <title>The genomes of Aspergillus section Nigri reveals drivers in fungal speciation.</title>
        <authorList>
            <consortium name="DOE Joint Genome Institute"/>
            <person name="Vesth T.C."/>
            <person name="Nybo J."/>
            <person name="Theobald S."/>
            <person name="Brandl J."/>
            <person name="Frisvad J.C."/>
            <person name="Nielsen K.F."/>
            <person name="Lyhne E.K."/>
            <person name="Kogle M.E."/>
            <person name="Kuo A."/>
            <person name="Riley R."/>
            <person name="Clum A."/>
            <person name="Nolan M."/>
            <person name="Lipzen A."/>
            <person name="Salamov A."/>
            <person name="Henrissat B."/>
            <person name="Wiebenga A."/>
            <person name="De vries R.P."/>
            <person name="Grigoriev I.V."/>
            <person name="Mortensen U.H."/>
            <person name="Andersen M.R."/>
            <person name="Baker S.E."/>
        </authorList>
    </citation>
    <scope>NUCLEOTIDE SEQUENCE [LARGE SCALE GENOMIC DNA]</scope>
    <source>
        <strain evidence="7 8">CBS 101889</strain>
    </source>
</reference>
<comment type="cofactor">
    <cofactor evidence="1 4">
        <name>FAD</name>
        <dbReference type="ChEBI" id="CHEBI:57692"/>
    </cofactor>
</comment>
<dbReference type="SUPFAM" id="SSF54373">
    <property type="entry name" value="FAD-linked reductases, C-terminal domain"/>
    <property type="match status" value="1"/>
</dbReference>
<keyword evidence="8" id="KW-1185">Reference proteome</keyword>
<protein>
    <recommendedName>
        <fullName evidence="4">Amine oxidase</fullName>
        <ecNumber evidence="4">1.4.3.-</ecNumber>
    </recommendedName>
</protein>
<keyword evidence="4" id="KW-0285">Flavoprotein</keyword>
<proteinExistence type="inferred from homology"/>
<feature type="signal peptide" evidence="5">
    <location>
        <begin position="1"/>
        <end position="19"/>
    </location>
</feature>
<evidence type="ECO:0000256" key="3">
    <source>
        <dbReference type="PIRSR" id="PIRSR601613-1"/>
    </source>
</evidence>
<evidence type="ECO:0000256" key="1">
    <source>
        <dbReference type="ARBA" id="ARBA00001974"/>
    </source>
</evidence>
<keyword evidence="5" id="KW-0732">Signal</keyword>
<feature type="chain" id="PRO_5017221622" description="Amine oxidase" evidence="5">
    <location>
        <begin position="20"/>
        <end position="537"/>
    </location>
</feature>
<accession>A0A395HQN5</accession>
<dbReference type="Gene3D" id="3.50.50.60">
    <property type="entry name" value="FAD/NAD(P)-binding domain"/>
    <property type="match status" value="1"/>
</dbReference>
<dbReference type="InterPro" id="IPR036188">
    <property type="entry name" value="FAD/NAD-bd_sf"/>
</dbReference>
<evidence type="ECO:0000256" key="5">
    <source>
        <dbReference type="SAM" id="SignalP"/>
    </source>
</evidence>
<dbReference type="PANTHER" id="PTHR10742:SF313">
    <property type="entry name" value="AMINE OXIDASE"/>
    <property type="match status" value="1"/>
</dbReference>
<keyword evidence="4" id="KW-0274">FAD</keyword>
<organism evidence="7 8">
    <name type="scientific">Aspergillus homomorphus (strain CBS 101889)</name>
    <dbReference type="NCBI Taxonomy" id="1450537"/>
    <lineage>
        <taxon>Eukaryota</taxon>
        <taxon>Fungi</taxon>
        <taxon>Dikarya</taxon>
        <taxon>Ascomycota</taxon>
        <taxon>Pezizomycotina</taxon>
        <taxon>Eurotiomycetes</taxon>
        <taxon>Eurotiomycetidae</taxon>
        <taxon>Eurotiales</taxon>
        <taxon>Aspergillaceae</taxon>
        <taxon>Aspergillus</taxon>
        <taxon>Aspergillus subgen. Circumdati</taxon>
    </lineage>
</organism>
<dbReference type="OrthoDB" id="7777654at2759"/>
<dbReference type="AlphaFoldDB" id="A0A395HQN5"/>
<dbReference type="GO" id="GO:0006598">
    <property type="term" value="P:polyamine catabolic process"/>
    <property type="evidence" value="ECO:0007669"/>
    <property type="project" value="TreeGrafter"/>
</dbReference>
<dbReference type="EMBL" id="KZ824297">
    <property type="protein sequence ID" value="RAL10261.1"/>
    <property type="molecule type" value="Genomic_DNA"/>
</dbReference>
<evidence type="ECO:0000256" key="4">
    <source>
        <dbReference type="RuleBase" id="RU362067"/>
    </source>
</evidence>
<feature type="domain" description="Amine oxidase" evidence="6">
    <location>
        <begin position="42"/>
        <end position="478"/>
    </location>
</feature>
<dbReference type="PRINTS" id="PR00757">
    <property type="entry name" value="AMINEOXDASEF"/>
</dbReference>
<dbReference type="GO" id="GO:0016491">
    <property type="term" value="F:oxidoreductase activity"/>
    <property type="evidence" value="ECO:0007669"/>
    <property type="project" value="UniProtKB-KW"/>
</dbReference>